<keyword evidence="2 10" id="KW-0479">Metal-binding</keyword>
<reference evidence="11" key="1">
    <citation type="submission" date="2019-09" db="EMBL/GenBank/DDBJ databases">
        <title>Characterisation of the sponge microbiome using genome-centric metagenomics.</title>
        <authorList>
            <person name="Engelberts J.P."/>
            <person name="Robbins S.J."/>
            <person name="De Goeij J.M."/>
            <person name="Aranda M."/>
            <person name="Bell S.C."/>
            <person name="Webster N.S."/>
        </authorList>
    </citation>
    <scope>NUCLEOTIDE SEQUENCE</scope>
    <source>
        <strain evidence="11">SB0661_bin_32</strain>
    </source>
</reference>
<dbReference type="CDD" id="cd09634">
    <property type="entry name" value="Cas1_I-II-III"/>
    <property type="match status" value="1"/>
</dbReference>
<keyword evidence="3 10" id="KW-0255">Endonuclease</keyword>
<dbReference type="HAMAP" id="MF_01470">
    <property type="entry name" value="Cas1"/>
    <property type="match status" value="1"/>
</dbReference>
<evidence type="ECO:0000256" key="2">
    <source>
        <dbReference type="ARBA" id="ARBA00022723"/>
    </source>
</evidence>
<evidence type="ECO:0000256" key="5">
    <source>
        <dbReference type="ARBA" id="ARBA00022842"/>
    </source>
</evidence>
<evidence type="ECO:0000256" key="7">
    <source>
        <dbReference type="ARBA" id="ARBA00023125"/>
    </source>
</evidence>
<keyword evidence="6 10" id="KW-0051">Antiviral defense</keyword>
<comment type="function">
    <text evidence="10">CRISPR (clustered regularly interspaced short palindromic repeat), is an adaptive immune system that provides protection against mobile genetic elements (viruses, transposable elements and conjugative plasmids). CRISPR clusters contain spacers, sequences complementary to antecedent mobile elements, and target invading nucleic acids. CRISPR clusters are transcribed and processed into CRISPR RNA (crRNA). Acts as a dsDNA endonuclease. Involved in the integration of spacer DNA into the CRISPR cassette.</text>
</comment>
<dbReference type="EC" id="3.1.-.-" evidence="10"/>
<dbReference type="GO" id="GO:0003677">
    <property type="term" value="F:DNA binding"/>
    <property type="evidence" value="ECO:0007669"/>
    <property type="project" value="UniProtKB-KW"/>
</dbReference>
<dbReference type="GO" id="GO:0046872">
    <property type="term" value="F:metal ion binding"/>
    <property type="evidence" value="ECO:0007669"/>
    <property type="project" value="UniProtKB-UniRule"/>
</dbReference>
<keyword evidence="1 10" id="KW-0540">Nuclease</keyword>
<comment type="subunit">
    <text evidence="9 10">Homodimer, forms a heterotetramer with a Cas2 homodimer.</text>
</comment>
<dbReference type="GO" id="GO:0043571">
    <property type="term" value="P:maintenance of CRISPR repeat elements"/>
    <property type="evidence" value="ECO:0007669"/>
    <property type="project" value="UniProtKB-UniRule"/>
</dbReference>
<dbReference type="Gene3D" id="1.20.120.920">
    <property type="entry name" value="CRISPR-associated endonuclease Cas1, C-terminal domain"/>
    <property type="match status" value="1"/>
</dbReference>
<keyword evidence="4 10" id="KW-0378">Hydrolase</keyword>
<dbReference type="NCBIfam" id="TIGR00287">
    <property type="entry name" value="cas1"/>
    <property type="match status" value="1"/>
</dbReference>
<evidence type="ECO:0000256" key="8">
    <source>
        <dbReference type="ARBA" id="ARBA00023211"/>
    </source>
</evidence>
<dbReference type="InterPro" id="IPR042206">
    <property type="entry name" value="CRISPR-assoc_Cas1_C"/>
</dbReference>
<dbReference type="PANTHER" id="PTHR34353">
    <property type="entry name" value="CRISPR-ASSOCIATED ENDONUCLEASE CAS1 1"/>
    <property type="match status" value="1"/>
</dbReference>
<dbReference type="Gene3D" id="3.100.10.20">
    <property type="entry name" value="CRISPR-associated endonuclease Cas1, N-terminal domain"/>
    <property type="match status" value="1"/>
</dbReference>
<evidence type="ECO:0000256" key="4">
    <source>
        <dbReference type="ARBA" id="ARBA00022801"/>
    </source>
</evidence>
<dbReference type="InterPro" id="IPR050646">
    <property type="entry name" value="Cas1"/>
</dbReference>
<dbReference type="GO" id="GO:0004519">
    <property type="term" value="F:endonuclease activity"/>
    <property type="evidence" value="ECO:0007669"/>
    <property type="project" value="UniProtKB-UniRule"/>
</dbReference>
<evidence type="ECO:0000256" key="1">
    <source>
        <dbReference type="ARBA" id="ARBA00022722"/>
    </source>
</evidence>
<comment type="cofactor">
    <cofactor evidence="10">
        <name>Mg(2+)</name>
        <dbReference type="ChEBI" id="CHEBI:18420"/>
    </cofactor>
    <cofactor evidence="10">
        <name>Mn(2+)</name>
        <dbReference type="ChEBI" id="CHEBI:29035"/>
    </cofactor>
</comment>
<protein>
    <recommendedName>
        <fullName evidence="10">CRISPR-associated endonuclease Cas1</fullName>
        <ecNumber evidence="10">3.1.-.-</ecNumber>
    </recommendedName>
</protein>
<comment type="caution">
    <text evidence="11">The sequence shown here is derived from an EMBL/GenBank/DDBJ whole genome shotgun (WGS) entry which is preliminary data.</text>
</comment>
<keyword evidence="7 10" id="KW-0238">DNA-binding</keyword>
<feature type="binding site" evidence="10">
    <location>
        <position position="231"/>
    </location>
    <ligand>
        <name>Mn(2+)</name>
        <dbReference type="ChEBI" id="CHEBI:29035"/>
    </ligand>
</feature>
<gene>
    <name evidence="10 11" type="primary">cas1</name>
    <name evidence="11" type="ORF">F4X14_11860</name>
</gene>
<proteinExistence type="inferred from homology"/>
<comment type="similarity">
    <text evidence="10">Belongs to the CRISPR-associated endonuclease Cas1 family.</text>
</comment>
<dbReference type="PANTHER" id="PTHR34353:SF2">
    <property type="entry name" value="CRISPR-ASSOCIATED ENDONUCLEASE CAS1 1"/>
    <property type="match status" value="1"/>
</dbReference>
<evidence type="ECO:0000313" key="11">
    <source>
        <dbReference type="EMBL" id="MYC95656.1"/>
    </source>
</evidence>
<organism evidence="11">
    <name type="scientific">Caldilineaceae bacterium SB0661_bin_32</name>
    <dbReference type="NCBI Taxonomy" id="2605255"/>
    <lineage>
        <taxon>Bacteria</taxon>
        <taxon>Bacillati</taxon>
        <taxon>Chloroflexota</taxon>
        <taxon>Caldilineae</taxon>
        <taxon>Caldilineales</taxon>
        <taxon>Caldilineaceae</taxon>
    </lineage>
</organism>
<accession>A0A6B1D7V0</accession>
<dbReference type="GO" id="GO:0016787">
    <property type="term" value="F:hydrolase activity"/>
    <property type="evidence" value="ECO:0007669"/>
    <property type="project" value="UniProtKB-KW"/>
</dbReference>
<dbReference type="InterPro" id="IPR002729">
    <property type="entry name" value="CRISPR-assoc_Cas1"/>
</dbReference>
<evidence type="ECO:0000256" key="3">
    <source>
        <dbReference type="ARBA" id="ARBA00022759"/>
    </source>
</evidence>
<dbReference type="InterPro" id="IPR042211">
    <property type="entry name" value="CRISPR-assoc_Cas1_N"/>
</dbReference>
<name>A0A6B1D7V0_9CHLR</name>
<feature type="binding site" evidence="10">
    <location>
        <position position="246"/>
    </location>
    <ligand>
        <name>Mn(2+)</name>
        <dbReference type="ChEBI" id="CHEBI:29035"/>
    </ligand>
</feature>
<dbReference type="EMBL" id="VXMH01000062">
    <property type="protein sequence ID" value="MYC95656.1"/>
    <property type="molecule type" value="Genomic_DNA"/>
</dbReference>
<keyword evidence="8 10" id="KW-0464">Manganese</keyword>
<dbReference type="AlphaFoldDB" id="A0A6B1D7V0"/>
<dbReference type="Pfam" id="PF01867">
    <property type="entry name" value="Cas_Cas1"/>
    <property type="match status" value="1"/>
</dbReference>
<keyword evidence="5 10" id="KW-0460">Magnesium</keyword>
<feature type="binding site" evidence="10">
    <location>
        <position position="166"/>
    </location>
    <ligand>
        <name>Mn(2+)</name>
        <dbReference type="ChEBI" id="CHEBI:29035"/>
    </ligand>
</feature>
<evidence type="ECO:0000256" key="9">
    <source>
        <dbReference type="ARBA" id="ARBA00038592"/>
    </source>
</evidence>
<sequence length="343" mass="39327">MRHPLYLVEQGSRLTKKGRRLSVVKDNEVITQVALVQVSQAIVFGNVSITTPALQLLLREGIEVVLLSRTGRFYGRLIGEQNGNGALRVAQLQRSQEPDFALRTARQFVTGKLHNLRVLLQRYARRAASTSNHWEAASLTRAVDEVGAMLPRINTCQTINSLSGVEGRGTAAYFRVWKELLKPPWRFERRIRRPPPDPVNILLSFGYTLLTQNIWGAVLTAGLDPYVGFLHQLNYNRPSLPLDLMEEFRPVIVDSVVLRCLNNEILTPDHFVPGDQEERPLVLTDEGMRRFIREMEARFDQDFKDARTGRRISYRRLFLNQVYHLSRIITGAEKGPYRPFLIR</sequence>
<evidence type="ECO:0000256" key="6">
    <source>
        <dbReference type="ARBA" id="ARBA00023118"/>
    </source>
</evidence>
<dbReference type="GO" id="GO:0051607">
    <property type="term" value="P:defense response to virus"/>
    <property type="evidence" value="ECO:0007669"/>
    <property type="project" value="UniProtKB-UniRule"/>
</dbReference>
<evidence type="ECO:0000256" key="10">
    <source>
        <dbReference type="HAMAP-Rule" id="MF_01470"/>
    </source>
</evidence>